<organism evidence="6 7">
    <name type="scientific">Sediminicola luteus</name>
    <dbReference type="NCBI Taxonomy" id="319238"/>
    <lineage>
        <taxon>Bacteria</taxon>
        <taxon>Pseudomonadati</taxon>
        <taxon>Bacteroidota</taxon>
        <taxon>Flavobacteriia</taxon>
        <taxon>Flavobacteriales</taxon>
        <taxon>Flavobacteriaceae</taxon>
        <taxon>Sediminicola</taxon>
    </lineage>
</organism>
<dbReference type="InterPro" id="IPR036909">
    <property type="entry name" value="Cyt_c-like_dom_sf"/>
</dbReference>
<dbReference type="InterPro" id="IPR051459">
    <property type="entry name" value="Cytochrome_c-type_DH"/>
</dbReference>
<evidence type="ECO:0000256" key="3">
    <source>
        <dbReference type="ARBA" id="ARBA00023004"/>
    </source>
</evidence>
<dbReference type="PANTHER" id="PTHR35008:SF4">
    <property type="entry name" value="BLL4482 PROTEIN"/>
    <property type="match status" value="1"/>
</dbReference>
<gene>
    <name evidence="6" type="ORF">ABXZ32_00595</name>
</gene>
<reference evidence="6 7" key="1">
    <citation type="submission" date="2024-07" db="EMBL/GenBank/DDBJ databases">
        <title>The genome sequence of type strain Sediminicola luteus GDMCC 1.2596T.</title>
        <authorList>
            <person name="Liu Y."/>
        </authorList>
    </citation>
    <scope>NUCLEOTIDE SEQUENCE [LARGE SCALE GENOMIC DNA]</scope>
    <source>
        <strain evidence="6 7">GDMCC 1.2596</strain>
    </source>
</reference>
<evidence type="ECO:0000313" key="7">
    <source>
        <dbReference type="Proteomes" id="UP001549773"/>
    </source>
</evidence>
<proteinExistence type="predicted"/>
<dbReference type="PROSITE" id="PS51257">
    <property type="entry name" value="PROKAR_LIPOPROTEIN"/>
    <property type="match status" value="1"/>
</dbReference>
<dbReference type="EMBL" id="JBEWYP010000001">
    <property type="protein sequence ID" value="MET7027870.1"/>
    <property type="molecule type" value="Genomic_DNA"/>
</dbReference>
<keyword evidence="1 4" id="KW-0349">Heme</keyword>
<evidence type="ECO:0000259" key="5">
    <source>
        <dbReference type="PROSITE" id="PS51007"/>
    </source>
</evidence>
<keyword evidence="7" id="KW-1185">Reference proteome</keyword>
<dbReference type="SUPFAM" id="SSF46626">
    <property type="entry name" value="Cytochrome c"/>
    <property type="match status" value="1"/>
</dbReference>
<accession>A0ABV2TTT6</accession>
<evidence type="ECO:0000256" key="4">
    <source>
        <dbReference type="PROSITE-ProRule" id="PRU00433"/>
    </source>
</evidence>
<dbReference type="Gene3D" id="1.10.760.10">
    <property type="entry name" value="Cytochrome c-like domain"/>
    <property type="match status" value="1"/>
</dbReference>
<evidence type="ECO:0000313" key="6">
    <source>
        <dbReference type="EMBL" id="MET7027870.1"/>
    </source>
</evidence>
<protein>
    <submittedName>
        <fullName evidence="6">C-type cytochrome</fullName>
    </submittedName>
</protein>
<dbReference type="RefSeq" id="WP_354616753.1">
    <property type="nucleotide sequence ID" value="NZ_JBEWYP010000001.1"/>
</dbReference>
<comment type="caution">
    <text evidence="6">The sequence shown here is derived from an EMBL/GenBank/DDBJ whole genome shotgun (WGS) entry which is preliminary data.</text>
</comment>
<evidence type="ECO:0000256" key="1">
    <source>
        <dbReference type="ARBA" id="ARBA00022617"/>
    </source>
</evidence>
<name>A0ABV2TTT6_9FLAO</name>
<keyword evidence="2 4" id="KW-0479">Metal-binding</keyword>
<dbReference type="InterPro" id="IPR009056">
    <property type="entry name" value="Cyt_c-like_dom"/>
</dbReference>
<keyword evidence="3 4" id="KW-0408">Iron</keyword>
<dbReference type="Proteomes" id="UP001549773">
    <property type="component" value="Unassembled WGS sequence"/>
</dbReference>
<evidence type="ECO:0000256" key="2">
    <source>
        <dbReference type="ARBA" id="ARBA00022723"/>
    </source>
</evidence>
<dbReference type="PROSITE" id="PS51007">
    <property type="entry name" value="CYTC"/>
    <property type="match status" value="1"/>
</dbReference>
<sequence>MKRVVLILGILFLMGACNEIKSKEEPLNEGKDIAMVKEPSISVERGKYLVNTIGCTDCHTPKMMTENGPEPNPELFLSGHPSSEKLPPLDPSNVKGYLAFNMGLTAAVGPWGTSFAANLTPDNTGIGNWTEEQFLTSIKEGKYKGIMNSRTLLPPMPWQQYRMLTDDDLKSIFKYLETINPIENVVPSPVPPTGN</sequence>
<feature type="domain" description="Cytochrome c" evidence="5">
    <location>
        <begin position="41"/>
        <end position="180"/>
    </location>
</feature>
<dbReference type="PANTHER" id="PTHR35008">
    <property type="entry name" value="BLL4482 PROTEIN-RELATED"/>
    <property type="match status" value="1"/>
</dbReference>
<dbReference type="Pfam" id="PF00034">
    <property type="entry name" value="Cytochrom_C"/>
    <property type="match status" value="1"/>
</dbReference>